<keyword evidence="7" id="KW-0653">Protein transport</keyword>
<keyword evidence="7" id="KW-0813">Transport</keyword>
<proteinExistence type="inferred from homology"/>
<dbReference type="PANTHER" id="PTHR30558:SF7">
    <property type="entry name" value="TOL-PAL SYSTEM PROTEIN TOLR"/>
    <property type="match status" value="1"/>
</dbReference>
<evidence type="ECO:0000256" key="1">
    <source>
        <dbReference type="ARBA" id="ARBA00004162"/>
    </source>
</evidence>
<sequence length="152" mass="15363">MAISGPSGGGDEFDDEGGGGFNDINITPLTDIFLVLLIIFMVTSSVIVNSSNGAKAGLKVNLPQGGSADVTAQANDMSVAVLADGRIVLGGDVVSAEELKKAFENARATAPDTTVIVQADEGVPHGKVVEVMELAKGAGLGQLAIGVREGKQ</sequence>
<protein>
    <submittedName>
        <fullName evidence="9">Biopolymer transporter ExbD</fullName>
    </submittedName>
</protein>
<dbReference type="Gene3D" id="3.30.420.270">
    <property type="match status" value="1"/>
</dbReference>
<dbReference type="AlphaFoldDB" id="A0A2W5U277"/>
<dbReference type="GO" id="GO:0015031">
    <property type="term" value="P:protein transport"/>
    <property type="evidence" value="ECO:0007669"/>
    <property type="project" value="UniProtKB-KW"/>
</dbReference>
<dbReference type="InterPro" id="IPR003400">
    <property type="entry name" value="ExbD"/>
</dbReference>
<dbReference type="PANTHER" id="PTHR30558">
    <property type="entry name" value="EXBD MEMBRANE COMPONENT OF PMF-DRIVEN MACROMOLECULE IMPORT SYSTEM"/>
    <property type="match status" value="1"/>
</dbReference>
<evidence type="ECO:0000256" key="6">
    <source>
        <dbReference type="ARBA" id="ARBA00023136"/>
    </source>
</evidence>
<accession>A0A2W5U277</accession>
<evidence type="ECO:0000256" key="7">
    <source>
        <dbReference type="RuleBase" id="RU003879"/>
    </source>
</evidence>
<comment type="caution">
    <text evidence="9">The sequence shown here is derived from an EMBL/GenBank/DDBJ whole genome shotgun (WGS) entry which is preliminary data.</text>
</comment>
<comment type="similarity">
    <text evidence="2 7">Belongs to the ExbD/TolR family.</text>
</comment>
<reference evidence="9 10" key="1">
    <citation type="submission" date="2017-08" db="EMBL/GenBank/DDBJ databases">
        <title>Infants hospitalized years apart are colonized by the same room-sourced microbial strains.</title>
        <authorList>
            <person name="Brooks B."/>
            <person name="Olm M.R."/>
            <person name="Firek B.A."/>
            <person name="Baker R."/>
            <person name="Thomas B.C."/>
            <person name="Morowitz M.J."/>
            <person name="Banfield J.F."/>
        </authorList>
    </citation>
    <scope>NUCLEOTIDE SEQUENCE [LARGE SCALE GENOMIC DNA]</scope>
    <source>
        <strain evidence="9">S2_003_000_R2_14</strain>
    </source>
</reference>
<gene>
    <name evidence="9" type="ORF">DI536_04915</name>
</gene>
<dbReference type="Proteomes" id="UP000249061">
    <property type="component" value="Unassembled WGS sequence"/>
</dbReference>
<keyword evidence="4 7" id="KW-0812">Transmembrane</keyword>
<dbReference type="GO" id="GO:0005886">
    <property type="term" value="C:plasma membrane"/>
    <property type="evidence" value="ECO:0007669"/>
    <property type="project" value="UniProtKB-SubCell"/>
</dbReference>
<evidence type="ECO:0000256" key="8">
    <source>
        <dbReference type="SAM" id="Phobius"/>
    </source>
</evidence>
<keyword evidence="5 8" id="KW-1133">Transmembrane helix</keyword>
<feature type="transmembrane region" description="Helical" evidence="8">
    <location>
        <begin position="32"/>
        <end position="49"/>
    </location>
</feature>
<evidence type="ECO:0000256" key="4">
    <source>
        <dbReference type="ARBA" id="ARBA00022692"/>
    </source>
</evidence>
<evidence type="ECO:0000256" key="5">
    <source>
        <dbReference type="ARBA" id="ARBA00022989"/>
    </source>
</evidence>
<name>A0A2W5U277_9BACT</name>
<evidence type="ECO:0000256" key="3">
    <source>
        <dbReference type="ARBA" id="ARBA00022475"/>
    </source>
</evidence>
<dbReference type="Pfam" id="PF02472">
    <property type="entry name" value="ExbD"/>
    <property type="match status" value="1"/>
</dbReference>
<evidence type="ECO:0000313" key="10">
    <source>
        <dbReference type="Proteomes" id="UP000249061"/>
    </source>
</evidence>
<organism evidence="9 10">
    <name type="scientific">Archangium gephyra</name>
    <dbReference type="NCBI Taxonomy" id="48"/>
    <lineage>
        <taxon>Bacteria</taxon>
        <taxon>Pseudomonadati</taxon>
        <taxon>Myxococcota</taxon>
        <taxon>Myxococcia</taxon>
        <taxon>Myxococcales</taxon>
        <taxon>Cystobacterineae</taxon>
        <taxon>Archangiaceae</taxon>
        <taxon>Archangium</taxon>
    </lineage>
</organism>
<evidence type="ECO:0000256" key="2">
    <source>
        <dbReference type="ARBA" id="ARBA00005811"/>
    </source>
</evidence>
<keyword evidence="6 8" id="KW-0472">Membrane</keyword>
<evidence type="ECO:0000313" key="9">
    <source>
        <dbReference type="EMBL" id="PZR17655.1"/>
    </source>
</evidence>
<comment type="subcellular location">
    <subcellularLocation>
        <location evidence="1">Cell membrane</location>
        <topology evidence="1">Single-pass membrane protein</topology>
    </subcellularLocation>
    <subcellularLocation>
        <location evidence="7">Cell membrane</location>
        <topology evidence="7">Single-pass type II membrane protein</topology>
    </subcellularLocation>
</comment>
<keyword evidence="3" id="KW-1003">Cell membrane</keyword>
<dbReference type="EMBL" id="QFQP01000002">
    <property type="protein sequence ID" value="PZR17655.1"/>
    <property type="molecule type" value="Genomic_DNA"/>
</dbReference>
<dbReference type="GO" id="GO:0022857">
    <property type="term" value="F:transmembrane transporter activity"/>
    <property type="evidence" value="ECO:0007669"/>
    <property type="project" value="InterPro"/>
</dbReference>